<evidence type="ECO:0000313" key="2">
    <source>
        <dbReference type="Proteomes" id="UP000266975"/>
    </source>
</evidence>
<name>A0A3M8K4H7_9CORY</name>
<organism evidence="1 2">
    <name type="scientific">Corynebacterium alimapuense</name>
    <dbReference type="NCBI Taxonomy" id="1576874"/>
    <lineage>
        <taxon>Bacteria</taxon>
        <taxon>Bacillati</taxon>
        <taxon>Actinomycetota</taxon>
        <taxon>Actinomycetes</taxon>
        <taxon>Mycobacteriales</taxon>
        <taxon>Corynebacteriaceae</taxon>
        <taxon>Corynebacterium</taxon>
    </lineage>
</organism>
<comment type="caution">
    <text evidence="1">The sequence shown here is derived from an EMBL/GenBank/DDBJ whole genome shotgun (WGS) entry which is preliminary data.</text>
</comment>
<dbReference type="AlphaFoldDB" id="A0A3M8K4H7"/>
<evidence type="ECO:0000313" key="1">
    <source>
        <dbReference type="EMBL" id="RNE48101.1"/>
    </source>
</evidence>
<gene>
    <name evidence="1" type="ORF">C5L39_09480</name>
</gene>
<proteinExistence type="predicted"/>
<protein>
    <submittedName>
        <fullName evidence="1">Uncharacterized protein</fullName>
    </submittedName>
</protein>
<accession>A0A3M8K4H7</accession>
<sequence length="167" mass="19523">MRPDCIRYTPGHNIHWIQAFSMHKKAGWIKHVEILTVEPHWLTVLIDGKIQRGWVHDDDHLQRFYRIWRQTIAVNPDPELADPEFFLAIEDPRERFRYLHAPSAYGLVLQHSNGLLAFSHSGARRCLYPNWNGPDRCTTKEQAAQRVSMKELGDGMIRFSPKTRPAE</sequence>
<dbReference type="EMBL" id="PTJO01000006">
    <property type="protein sequence ID" value="RNE48101.1"/>
    <property type="molecule type" value="Genomic_DNA"/>
</dbReference>
<reference evidence="1 2" key="1">
    <citation type="submission" date="2018-02" db="EMBL/GenBank/DDBJ databases">
        <title>Corynebacterium alimpuense sp. nov., a marine obligate actinomycete isolated from sediments of Valparaiso bay, Chile.</title>
        <authorList>
            <person name="Claverias F."/>
            <person name="Gonzales-Siles L."/>
            <person name="Salva-Serra F."/>
            <person name="Inganaes E."/>
            <person name="Molin K."/>
            <person name="Cumsille A."/>
            <person name="Undabarrena A."/>
            <person name="Couve E."/>
            <person name="Moore E.R.B."/>
            <person name="Gomila M."/>
            <person name="Camara B."/>
        </authorList>
    </citation>
    <scope>NUCLEOTIDE SEQUENCE [LARGE SCALE GENOMIC DNA]</scope>
    <source>
        <strain evidence="1 2">CCUG 69366</strain>
    </source>
</reference>
<keyword evidence="2" id="KW-1185">Reference proteome</keyword>
<dbReference type="Proteomes" id="UP000266975">
    <property type="component" value="Unassembled WGS sequence"/>
</dbReference>